<dbReference type="Proteomes" id="UP000319801">
    <property type="component" value="Unassembled WGS sequence"/>
</dbReference>
<feature type="disulfide bond" evidence="11">
    <location>
        <begin position="981"/>
        <end position="990"/>
    </location>
</feature>
<evidence type="ECO:0000256" key="11">
    <source>
        <dbReference type="PROSITE-ProRule" id="PRU00076"/>
    </source>
</evidence>
<dbReference type="InterPro" id="IPR001881">
    <property type="entry name" value="EGF-like_Ca-bd_dom"/>
</dbReference>
<evidence type="ECO:0000256" key="5">
    <source>
        <dbReference type="ARBA" id="ARBA00022837"/>
    </source>
</evidence>
<comment type="caution">
    <text evidence="15">The sequence shown here is derived from an EMBL/GenBank/DDBJ whole genome shotgun (WGS) entry which is preliminary data.</text>
</comment>
<evidence type="ECO:0000256" key="2">
    <source>
        <dbReference type="ARBA" id="ARBA00022536"/>
    </source>
</evidence>
<proteinExistence type="predicted"/>
<gene>
    <name evidence="15" type="ORF">Baya_9682</name>
</gene>
<dbReference type="PROSITE" id="PS50268">
    <property type="entry name" value="CADHERIN_2"/>
    <property type="match status" value="4"/>
</dbReference>
<dbReference type="Pfam" id="PF00028">
    <property type="entry name" value="Cadherin"/>
    <property type="match status" value="3"/>
</dbReference>
<dbReference type="SMART" id="SM00282">
    <property type="entry name" value="LamG"/>
    <property type="match status" value="2"/>
</dbReference>
<keyword evidence="15" id="KW-0675">Receptor</keyword>
<dbReference type="InterPro" id="IPR015919">
    <property type="entry name" value="Cadherin-like_sf"/>
</dbReference>
<dbReference type="Pfam" id="PF23592">
    <property type="entry name" value="Cadherin_CELSR2_9th"/>
    <property type="match status" value="1"/>
</dbReference>
<dbReference type="Pfam" id="PF00008">
    <property type="entry name" value="EGF"/>
    <property type="match status" value="1"/>
</dbReference>
<keyword evidence="16" id="KW-1185">Reference proteome</keyword>
<dbReference type="InterPro" id="IPR001791">
    <property type="entry name" value="Laminin_G"/>
</dbReference>
<feature type="domain" description="Cadherin" evidence="14">
    <location>
        <begin position="111"/>
        <end position="165"/>
    </location>
</feature>
<dbReference type="GO" id="GO:0009653">
    <property type="term" value="P:anatomical structure morphogenesis"/>
    <property type="evidence" value="ECO:0007669"/>
    <property type="project" value="UniProtKB-ARBA"/>
</dbReference>
<dbReference type="GO" id="GO:0007156">
    <property type="term" value="P:homophilic cell adhesion via plasma membrane adhesion molecules"/>
    <property type="evidence" value="ECO:0007669"/>
    <property type="project" value="InterPro"/>
</dbReference>
<keyword evidence="6" id="KW-1133">Transmembrane helix</keyword>
<dbReference type="OrthoDB" id="26203at2759"/>
<keyword evidence="3" id="KW-0812">Transmembrane</keyword>
<evidence type="ECO:0000313" key="16">
    <source>
        <dbReference type="Proteomes" id="UP000319801"/>
    </source>
</evidence>
<dbReference type="InterPro" id="IPR002126">
    <property type="entry name" value="Cadherin-like_dom"/>
</dbReference>
<dbReference type="Gene3D" id="2.10.25.10">
    <property type="entry name" value="Laminin"/>
    <property type="match status" value="3"/>
</dbReference>
<dbReference type="SMART" id="SM00179">
    <property type="entry name" value="EGF_CA"/>
    <property type="match status" value="2"/>
</dbReference>
<sequence length="1049" mass="116302">MDVNDNRPEFLQKEYYVRLNEDAAVGTSVVSVTAVDRDVNSAVTYQITGGNTRNRFAISTAGGAGLLSLALPLDYKQERRYVITLTASDRTLHDTFSTLVISATDDDVGENARITYFLEDNIPQFRIDPATGAITLQAELDYEDQMTYTLAITARDNGIPQKSDTTYVEVNISATDRDAHANGRVQYTFQNGEDGDGDFTIEPTSGIVRTVRRLDRESVPFYELTAFAVDRGVPPQRTPIRIQVSVMDVNDNAPVFPADDFEVRVKENSAVGSVVAHITATDPDEGSNAQIMYQIVEGNIPEIFQMDIFSGELTSLIDLDYETRNEYVIVVQATSAPLVSRATVRIRLIDQNDNSPQLKNFQIIFNNFVSNRSNTFPSGVIGRVPAHDPDVSDHLYYMIEHGNELHLLLLNRTSGEIRLSSELDNNRPLVAHMLISVTDGVHSISAQCELRVLIITEDMLSSSVTVRLQNMSQEQFLSPLLADFLEGVSSVLSVAPADVFVFNVQPDAEAERVLNVSFSAALPGGQFFPSDALEEQLYLNIPRLNMLTQMQVLPFDDNVCLREPCQNYMKCISVLRFNSSAPFISSPSMLFRPSIQSRSARRCPTGFTGDYCDRCEFDRRTGRCIVGVCRNGGTCHELLIMFSGLRQRFTCPSLSREFATLKNSGLLFYNGRFNEKHDFLALEILDGQVVLKYSTGESSTQVSPNLPGGVSDGNWHTVHIHYYNKPKRSISGEVQGPSDEKVAVDLHIDNKPVDMAGYVANNGTLPGCSAKMPFCKSNPCQNGGTCRVSWETFSCDCPLGFGGKDCSHVMPHPHRFLGSSVLMWDLKNDVTISTPWYMGLAFRTRAKEGILLQAQAEQYTHLIFQLTAGHLVFSVTRESAQPIRLRLDQVQVCDGRWHDLQLELRDIRSGRETRYVATVRLDFGLYPGIRLGVRPDSPALSRPTKAVKVEPGCNVGNPCSASSCPTHGKCSDEWDRHTCICEPGFYGKSCTDACRLNPCENEARCHRKASSAHGYVCDCGDNHYGQYCQHSVLVAANASHLLTALLSVN</sequence>
<feature type="domain" description="EGF-like" evidence="13">
    <location>
        <begin position="992"/>
        <end position="1029"/>
    </location>
</feature>
<dbReference type="Gene3D" id="2.60.40.60">
    <property type="entry name" value="Cadherins"/>
    <property type="match status" value="5"/>
</dbReference>
<organism evidence="15 16">
    <name type="scientific">Bagarius yarrelli</name>
    <name type="common">Goonch</name>
    <name type="synonym">Bagrus yarrelli</name>
    <dbReference type="NCBI Taxonomy" id="175774"/>
    <lineage>
        <taxon>Eukaryota</taxon>
        <taxon>Metazoa</taxon>
        <taxon>Chordata</taxon>
        <taxon>Craniata</taxon>
        <taxon>Vertebrata</taxon>
        <taxon>Euteleostomi</taxon>
        <taxon>Actinopterygii</taxon>
        <taxon>Neopterygii</taxon>
        <taxon>Teleostei</taxon>
        <taxon>Ostariophysi</taxon>
        <taxon>Siluriformes</taxon>
        <taxon>Sisoridae</taxon>
        <taxon>Sisorinae</taxon>
        <taxon>Bagarius</taxon>
    </lineage>
</organism>
<name>A0A556UFG3_BAGYA</name>
<feature type="domain" description="Cadherin" evidence="14">
    <location>
        <begin position="257"/>
        <end position="358"/>
    </location>
</feature>
<dbReference type="Pfam" id="PF02210">
    <property type="entry name" value="Laminin_G_2"/>
    <property type="match status" value="2"/>
</dbReference>
<evidence type="ECO:0000256" key="8">
    <source>
        <dbReference type="ARBA" id="ARBA00023157"/>
    </source>
</evidence>
<dbReference type="CDD" id="cd00110">
    <property type="entry name" value="LamG"/>
    <property type="match status" value="2"/>
</dbReference>
<feature type="disulfide bond" evidence="11">
    <location>
        <begin position="1019"/>
        <end position="1028"/>
    </location>
</feature>
<evidence type="ECO:0000256" key="10">
    <source>
        <dbReference type="PROSITE-ProRule" id="PRU00043"/>
    </source>
</evidence>
<dbReference type="Gene3D" id="2.60.120.200">
    <property type="match status" value="2"/>
</dbReference>
<dbReference type="FunFam" id="2.60.40.60:FF:000029">
    <property type="entry name" value="Cadherin EGF LAG seven-pass G-type receptor 3"/>
    <property type="match status" value="1"/>
</dbReference>
<dbReference type="PROSITE" id="PS50025">
    <property type="entry name" value="LAM_G_DOMAIN"/>
    <property type="match status" value="1"/>
</dbReference>
<evidence type="ECO:0000256" key="9">
    <source>
        <dbReference type="ARBA" id="ARBA00023180"/>
    </source>
</evidence>
<dbReference type="FunFam" id="2.10.25.10:FF:000359">
    <property type="entry name" value="Cadherin EGF LAG seven-pass G-type receptor 3"/>
    <property type="match status" value="1"/>
</dbReference>
<dbReference type="PROSITE" id="PS01186">
    <property type="entry name" value="EGF_2"/>
    <property type="match status" value="1"/>
</dbReference>
<dbReference type="PANTHER" id="PTHR24026">
    <property type="entry name" value="FAT ATYPICAL CADHERIN-RELATED"/>
    <property type="match status" value="1"/>
</dbReference>
<dbReference type="AlphaFoldDB" id="A0A556UFG3"/>
<dbReference type="InterPro" id="IPR020894">
    <property type="entry name" value="Cadherin_CS"/>
</dbReference>
<evidence type="ECO:0000256" key="4">
    <source>
        <dbReference type="ARBA" id="ARBA00022737"/>
    </source>
</evidence>
<dbReference type="FunFam" id="2.60.40.60:FF:000038">
    <property type="entry name" value="Cadherin EGF LAG seven-pass G-type receptor 3"/>
    <property type="match status" value="1"/>
</dbReference>
<accession>A0A556UFG3</accession>
<keyword evidence="4" id="KW-0677">Repeat</keyword>
<evidence type="ECO:0000256" key="6">
    <source>
        <dbReference type="ARBA" id="ARBA00022989"/>
    </source>
</evidence>
<dbReference type="InterPro" id="IPR013320">
    <property type="entry name" value="ConA-like_dom_sf"/>
</dbReference>
<evidence type="ECO:0000256" key="3">
    <source>
        <dbReference type="ARBA" id="ARBA00022692"/>
    </source>
</evidence>
<evidence type="ECO:0000259" key="12">
    <source>
        <dbReference type="PROSITE" id="PS50025"/>
    </source>
</evidence>
<dbReference type="FunFam" id="2.10.25.10:FF:000113">
    <property type="entry name" value="Cadherin, EGF LAG seven-pass G-type receptor 3"/>
    <property type="match status" value="1"/>
</dbReference>
<evidence type="ECO:0000313" key="15">
    <source>
        <dbReference type="EMBL" id="TSO77715.1"/>
    </source>
</evidence>
<dbReference type="FunFam" id="2.60.40.60:FF:000044">
    <property type="entry name" value="Cadherin, EGF LAG seven-pass G-type receptor 3"/>
    <property type="match status" value="1"/>
</dbReference>
<keyword evidence="9" id="KW-0325">Glycoprotein</keyword>
<reference evidence="15 16" key="1">
    <citation type="journal article" date="2019" name="Genome Biol. Evol.">
        <title>Whole-Genome Sequencing of the Giant Devil Catfish, Bagarius yarrelli.</title>
        <authorList>
            <person name="Jiang W."/>
            <person name="Lv Y."/>
            <person name="Cheng L."/>
            <person name="Yang K."/>
            <person name="Chao B."/>
            <person name="Wang X."/>
            <person name="Li Y."/>
            <person name="Pan X."/>
            <person name="You X."/>
            <person name="Zhang Y."/>
            <person name="Yang J."/>
            <person name="Li J."/>
            <person name="Zhang X."/>
            <person name="Liu S."/>
            <person name="Sun C."/>
            <person name="Yang J."/>
            <person name="Shi Q."/>
        </authorList>
    </citation>
    <scope>NUCLEOTIDE SEQUENCE [LARGE SCALE GENOMIC DNA]</scope>
    <source>
        <strain evidence="15">JWS20170419001</strain>
        <tissue evidence="15">Muscle</tissue>
    </source>
</reference>
<keyword evidence="8 11" id="KW-1015">Disulfide bond</keyword>
<dbReference type="PROSITE" id="PS50026">
    <property type="entry name" value="EGF_3"/>
    <property type="match status" value="3"/>
</dbReference>
<feature type="disulfide bond" evidence="11">
    <location>
        <begin position="797"/>
        <end position="806"/>
    </location>
</feature>
<protein>
    <submittedName>
        <fullName evidence="15">Cadherin EGF LAG seven-pass G-type receptor 3</fullName>
    </submittedName>
</protein>
<feature type="domain" description="Laminin G" evidence="12">
    <location>
        <begin position="629"/>
        <end position="797"/>
    </location>
</feature>
<keyword evidence="7" id="KW-0472">Membrane</keyword>
<comment type="caution">
    <text evidence="11">Lacks conserved residue(s) required for the propagation of feature annotation.</text>
</comment>
<dbReference type="PROSITE" id="PS00022">
    <property type="entry name" value="EGF_1"/>
    <property type="match status" value="3"/>
</dbReference>
<dbReference type="EMBL" id="VCAZ01000070">
    <property type="protein sequence ID" value="TSO77715.1"/>
    <property type="molecule type" value="Genomic_DNA"/>
</dbReference>
<dbReference type="GO" id="GO:0005886">
    <property type="term" value="C:plasma membrane"/>
    <property type="evidence" value="ECO:0007669"/>
    <property type="project" value="InterPro"/>
</dbReference>
<dbReference type="CDD" id="cd11304">
    <property type="entry name" value="Cadherin_repeat"/>
    <property type="match status" value="4"/>
</dbReference>
<dbReference type="SUPFAM" id="SSF49899">
    <property type="entry name" value="Concanavalin A-like lectins/glucanases"/>
    <property type="match status" value="2"/>
</dbReference>
<dbReference type="SMART" id="SM00112">
    <property type="entry name" value="CA"/>
    <property type="match status" value="4"/>
</dbReference>
<dbReference type="FunFam" id="2.60.40.60:FF:000092">
    <property type="entry name" value="Protocadherin 8"/>
    <property type="match status" value="1"/>
</dbReference>
<dbReference type="InterPro" id="IPR056286">
    <property type="entry name" value="Cadherin_CELSR1-3_9th"/>
</dbReference>
<dbReference type="CDD" id="cd00054">
    <property type="entry name" value="EGF_CA"/>
    <property type="match status" value="3"/>
</dbReference>
<dbReference type="PANTHER" id="PTHR24026:SF38">
    <property type="entry name" value="CADHERIN EGF LAG SEVEN-PASS G-TYPE RECEPTOR 3"/>
    <property type="match status" value="1"/>
</dbReference>
<evidence type="ECO:0000256" key="1">
    <source>
        <dbReference type="ARBA" id="ARBA00004370"/>
    </source>
</evidence>
<keyword evidence="2 11" id="KW-0245">EGF-like domain</keyword>
<evidence type="ECO:0000256" key="7">
    <source>
        <dbReference type="ARBA" id="ARBA00023136"/>
    </source>
</evidence>
<dbReference type="InterPro" id="IPR000742">
    <property type="entry name" value="EGF"/>
</dbReference>
<dbReference type="SUPFAM" id="SSF57196">
    <property type="entry name" value="EGF/Laminin"/>
    <property type="match status" value="2"/>
</dbReference>
<dbReference type="PRINTS" id="PR00205">
    <property type="entry name" value="CADHERIN"/>
</dbReference>
<feature type="domain" description="EGF-like" evidence="13">
    <location>
        <begin position="771"/>
        <end position="807"/>
    </location>
</feature>
<feature type="domain" description="Cadherin" evidence="14">
    <location>
        <begin position="166"/>
        <end position="256"/>
    </location>
</feature>
<feature type="domain" description="Cadherin" evidence="14">
    <location>
        <begin position="11"/>
        <end position="125"/>
    </location>
</feature>
<dbReference type="PROSITE" id="PS00232">
    <property type="entry name" value="CADHERIN_1"/>
    <property type="match status" value="2"/>
</dbReference>
<feature type="domain" description="EGF-like" evidence="13">
    <location>
        <begin position="955"/>
        <end position="991"/>
    </location>
</feature>
<evidence type="ECO:0000259" key="13">
    <source>
        <dbReference type="PROSITE" id="PS50026"/>
    </source>
</evidence>
<evidence type="ECO:0000259" key="14">
    <source>
        <dbReference type="PROSITE" id="PS50268"/>
    </source>
</evidence>
<comment type="subcellular location">
    <subcellularLocation>
        <location evidence="1">Membrane</location>
    </subcellularLocation>
</comment>
<dbReference type="SUPFAM" id="SSF49313">
    <property type="entry name" value="Cadherin-like"/>
    <property type="match status" value="5"/>
</dbReference>
<dbReference type="GO" id="GO:0005509">
    <property type="term" value="F:calcium ion binding"/>
    <property type="evidence" value="ECO:0007669"/>
    <property type="project" value="UniProtKB-UniRule"/>
</dbReference>
<dbReference type="SMART" id="SM00181">
    <property type="entry name" value="EGF"/>
    <property type="match status" value="4"/>
</dbReference>
<keyword evidence="5 10" id="KW-0106">Calcium</keyword>